<dbReference type="PANTHER" id="PTHR48017">
    <property type="entry name" value="OS05G0424000 PROTEIN-RELATED"/>
    <property type="match status" value="1"/>
</dbReference>
<dbReference type="Proteomes" id="UP000515151">
    <property type="component" value="Chromosome 1"/>
</dbReference>
<feature type="transmembrane region" description="Helical" evidence="7">
    <location>
        <begin position="228"/>
        <end position="249"/>
    </location>
</feature>
<dbReference type="GO" id="GO:0016020">
    <property type="term" value="C:membrane"/>
    <property type="evidence" value="ECO:0007669"/>
    <property type="project" value="UniProtKB-SubCell"/>
</dbReference>
<evidence type="ECO:0000256" key="3">
    <source>
        <dbReference type="ARBA" id="ARBA00022692"/>
    </source>
</evidence>
<dbReference type="GO" id="GO:0006865">
    <property type="term" value="P:amino acid transport"/>
    <property type="evidence" value="ECO:0007669"/>
    <property type="project" value="UniProtKB-KW"/>
</dbReference>
<evidence type="ECO:0000256" key="2">
    <source>
        <dbReference type="ARBA" id="ARBA00022448"/>
    </source>
</evidence>
<keyword evidence="2" id="KW-0813">Transport</keyword>
<dbReference type="Pfam" id="PF01490">
    <property type="entry name" value="Aa_trans"/>
    <property type="match status" value="1"/>
</dbReference>
<dbReference type="RefSeq" id="XP_031376413.1">
    <property type="nucleotide sequence ID" value="XM_031520553.1"/>
</dbReference>
<reference evidence="9" key="1">
    <citation type="journal article" date="2020" name="Plant Biotechnol. J.">
        <title>The pomegranate (Punica granatum L.) draft genome dissects genetic divergence between soft- and hard-seeded cultivars.</title>
        <authorList>
            <person name="Luo X."/>
            <person name="Li H."/>
            <person name="Wu Z."/>
            <person name="Yao W."/>
            <person name="Zhao P."/>
            <person name="Cao D."/>
            <person name="Yu H."/>
            <person name="Li K."/>
            <person name="Poudel K."/>
            <person name="Zhao D."/>
            <person name="Zhang F."/>
            <person name="Xia X."/>
            <person name="Chen L."/>
            <person name="Wang Q."/>
            <person name="Jing D."/>
            <person name="Cao S."/>
        </authorList>
    </citation>
    <scope>NUCLEOTIDE SEQUENCE [LARGE SCALE GENOMIC DNA]</scope>
    <source>
        <strain evidence="9">cv. Tunisia</strain>
    </source>
</reference>
<feature type="transmembrane region" description="Helical" evidence="7">
    <location>
        <begin position="431"/>
        <end position="453"/>
    </location>
</feature>
<organism evidence="9 10">
    <name type="scientific">Punica granatum</name>
    <name type="common">Pomegranate</name>
    <dbReference type="NCBI Taxonomy" id="22663"/>
    <lineage>
        <taxon>Eukaryota</taxon>
        <taxon>Viridiplantae</taxon>
        <taxon>Streptophyta</taxon>
        <taxon>Embryophyta</taxon>
        <taxon>Tracheophyta</taxon>
        <taxon>Spermatophyta</taxon>
        <taxon>Magnoliopsida</taxon>
        <taxon>eudicotyledons</taxon>
        <taxon>Gunneridae</taxon>
        <taxon>Pentapetalae</taxon>
        <taxon>rosids</taxon>
        <taxon>malvids</taxon>
        <taxon>Myrtales</taxon>
        <taxon>Lythraceae</taxon>
        <taxon>Punica</taxon>
    </lineage>
</organism>
<feature type="domain" description="Amino acid transporter transmembrane" evidence="8">
    <location>
        <begin position="25"/>
        <end position="455"/>
    </location>
</feature>
<sequence length="462" mass="51232">MAEEEQDTAPLLQIRQSAEPSVRRTGNVGTAVAHIITGVIGSGVLSLAWSMAQLGWIAGPLTMVAFASITLTSTFLLCNSYRTPNPEHGPHRNRSYLEAVHNNLGERRAWICGIFVQIGLYGLGIAYTVTSAISMRAIQKSNCYHREGHKALCEYEDTSYMLLFGVLQIVLSQAPNFHNIKWLSFVAAVMSFTYSFIGLALGLAKVIGHGYVLGTIGGVSASSAVEKAWLISQALGDIAFAYPYSIVLIEIQDTLKSPPPENETMKKASTIALSITTFFYLCCGGFGYAAFGDATPGNLLTGFGFYEPYWLIDFANACVVLHLVGGYQVYSQPLFANTERWFEKKFPRSGFVNRNYELKLPLYSPPLQINFLRLCFRTVYVASTTTIAMIFPYFNQVIGVLGGLNFWPLTIYFPVEMYLKQRKVEAWTRKWITLRIFSAVCFFMAIFALTGSMEGLLSAKLS</sequence>
<protein>
    <submittedName>
        <fullName evidence="10">Probable amino acid permease 7</fullName>
    </submittedName>
</protein>
<feature type="transmembrane region" description="Helical" evidence="7">
    <location>
        <begin position="374"/>
        <end position="394"/>
    </location>
</feature>
<evidence type="ECO:0000313" key="10">
    <source>
        <dbReference type="RefSeq" id="XP_031376413.1"/>
    </source>
</evidence>
<evidence type="ECO:0000256" key="7">
    <source>
        <dbReference type="SAM" id="Phobius"/>
    </source>
</evidence>
<feature type="transmembrane region" description="Helical" evidence="7">
    <location>
        <begin position="182"/>
        <end position="208"/>
    </location>
</feature>
<reference evidence="10" key="2">
    <citation type="submission" date="2025-08" db="UniProtKB">
        <authorList>
            <consortium name="RefSeq"/>
        </authorList>
    </citation>
    <scope>IDENTIFICATION</scope>
    <source>
        <tissue evidence="10">Leaf</tissue>
    </source>
</reference>
<feature type="transmembrane region" description="Helical" evidence="7">
    <location>
        <begin position="56"/>
        <end position="77"/>
    </location>
</feature>
<keyword evidence="5 7" id="KW-1133">Transmembrane helix</keyword>
<evidence type="ECO:0000256" key="6">
    <source>
        <dbReference type="ARBA" id="ARBA00023136"/>
    </source>
</evidence>
<keyword evidence="6 7" id="KW-0472">Membrane</keyword>
<keyword evidence="4" id="KW-0029">Amino-acid transport</keyword>
<evidence type="ECO:0000259" key="8">
    <source>
        <dbReference type="Pfam" id="PF01490"/>
    </source>
</evidence>
<evidence type="ECO:0000256" key="5">
    <source>
        <dbReference type="ARBA" id="ARBA00022989"/>
    </source>
</evidence>
<dbReference type="InterPro" id="IPR013057">
    <property type="entry name" value="AA_transpt_TM"/>
</dbReference>
<feature type="transmembrane region" description="Helical" evidence="7">
    <location>
        <begin position="400"/>
        <end position="419"/>
    </location>
</feature>
<proteinExistence type="predicted"/>
<feature type="transmembrane region" description="Helical" evidence="7">
    <location>
        <begin position="309"/>
        <end position="330"/>
    </location>
</feature>
<evidence type="ECO:0000256" key="1">
    <source>
        <dbReference type="ARBA" id="ARBA00004370"/>
    </source>
</evidence>
<feature type="transmembrane region" description="Helical" evidence="7">
    <location>
        <begin position="31"/>
        <end position="49"/>
    </location>
</feature>
<feature type="transmembrane region" description="Helical" evidence="7">
    <location>
        <begin position="270"/>
        <end position="289"/>
    </location>
</feature>
<dbReference type="AlphaFoldDB" id="A0A6P8C524"/>
<comment type="subcellular location">
    <subcellularLocation>
        <location evidence="1">Membrane</location>
    </subcellularLocation>
</comment>
<dbReference type="OrthoDB" id="40134at2759"/>
<keyword evidence="3 7" id="KW-0812">Transmembrane</keyword>
<evidence type="ECO:0000313" key="9">
    <source>
        <dbReference type="Proteomes" id="UP000515151"/>
    </source>
</evidence>
<gene>
    <name evidence="10" type="primary">LOC116192107</name>
</gene>
<accession>A0A6P8C524</accession>
<keyword evidence="9" id="KW-1185">Reference proteome</keyword>
<evidence type="ECO:0000256" key="4">
    <source>
        <dbReference type="ARBA" id="ARBA00022970"/>
    </source>
</evidence>
<dbReference type="GeneID" id="116192107"/>
<feature type="transmembrane region" description="Helical" evidence="7">
    <location>
        <begin position="108"/>
        <end position="130"/>
    </location>
</feature>
<name>A0A6P8C524_PUNGR</name>